<name>A0ABR2EMT6_9ROSI</name>
<evidence type="ECO:0000313" key="2">
    <source>
        <dbReference type="Proteomes" id="UP001472677"/>
    </source>
</evidence>
<proteinExistence type="predicted"/>
<dbReference type="Proteomes" id="UP001472677">
    <property type="component" value="Unassembled WGS sequence"/>
</dbReference>
<sequence>MYFFYLKVQRIRVCQFYQGKKDGDHQNRNISHLGQLFVASESSTWFGATLRCGWSLTPRWSEIYRP</sequence>
<comment type="caution">
    <text evidence="1">The sequence shown here is derived from an EMBL/GenBank/DDBJ whole genome shotgun (WGS) entry which is preliminary data.</text>
</comment>
<evidence type="ECO:0000313" key="1">
    <source>
        <dbReference type="EMBL" id="KAK8562728.1"/>
    </source>
</evidence>
<accession>A0ABR2EMT6</accession>
<dbReference type="EMBL" id="JBBPBM010000012">
    <property type="protein sequence ID" value="KAK8562728.1"/>
    <property type="molecule type" value="Genomic_DNA"/>
</dbReference>
<organism evidence="1 2">
    <name type="scientific">Hibiscus sabdariffa</name>
    <name type="common">roselle</name>
    <dbReference type="NCBI Taxonomy" id="183260"/>
    <lineage>
        <taxon>Eukaryota</taxon>
        <taxon>Viridiplantae</taxon>
        <taxon>Streptophyta</taxon>
        <taxon>Embryophyta</taxon>
        <taxon>Tracheophyta</taxon>
        <taxon>Spermatophyta</taxon>
        <taxon>Magnoliopsida</taxon>
        <taxon>eudicotyledons</taxon>
        <taxon>Gunneridae</taxon>
        <taxon>Pentapetalae</taxon>
        <taxon>rosids</taxon>
        <taxon>malvids</taxon>
        <taxon>Malvales</taxon>
        <taxon>Malvaceae</taxon>
        <taxon>Malvoideae</taxon>
        <taxon>Hibiscus</taxon>
    </lineage>
</organism>
<gene>
    <name evidence="1" type="ORF">V6N12_010798</name>
</gene>
<reference evidence="1 2" key="1">
    <citation type="journal article" date="2024" name="G3 (Bethesda)">
        <title>Genome assembly of Hibiscus sabdariffa L. provides insights into metabolisms of medicinal natural products.</title>
        <authorList>
            <person name="Kim T."/>
        </authorList>
    </citation>
    <scope>NUCLEOTIDE SEQUENCE [LARGE SCALE GENOMIC DNA]</scope>
    <source>
        <strain evidence="1">TK-2024</strain>
        <tissue evidence="1">Old leaves</tissue>
    </source>
</reference>
<keyword evidence="2" id="KW-1185">Reference proteome</keyword>
<protein>
    <submittedName>
        <fullName evidence="1">Uncharacterized protein</fullName>
    </submittedName>
</protein>